<dbReference type="OrthoDB" id="2728078at2759"/>
<feature type="non-terminal residue" evidence="2">
    <location>
        <position position="1"/>
    </location>
</feature>
<feature type="domain" description="RNase H type-1" evidence="1">
    <location>
        <begin position="208"/>
        <end position="263"/>
    </location>
</feature>
<evidence type="ECO:0000259" key="1">
    <source>
        <dbReference type="PROSITE" id="PS50879"/>
    </source>
</evidence>
<organism evidence="2 3">
    <name type="scientific">Dendrothele bispora (strain CBS 962.96)</name>
    <dbReference type="NCBI Taxonomy" id="1314807"/>
    <lineage>
        <taxon>Eukaryota</taxon>
        <taxon>Fungi</taxon>
        <taxon>Dikarya</taxon>
        <taxon>Basidiomycota</taxon>
        <taxon>Agaricomycotina</taxon>
        <taxon>Agaricomycetes</taxon>
        <taxon>Agaricomycetidae</taxon>
        <taxon>Agaricales</taxon>
        <taxon>Agaricales incertae sedis</taxon>
        <taxon>Dendrothele</taxon>
    </lineage>
</organism>
<dbReference type="InterPro" id="IPR002156">
    <property type="entry name" value="RNaseH_domain"/>
</dbReference>
<dbReference type="GO" id="GO:0004523">
    <property type="term" value="F:RNA-DNA hybrid ribonuclease activity"/>
    <property type="evidence" value="ECO:0007669"/>
    <property type="project" value="InterPro"/>
</dbReference>
<accession>A0A4S8KKH8</accession>
<reference evidence="2 3" key="1">
    <citation type="journal article" date="2019" name="Nat. Ecol. Evol.">
        <title>Megaphylogeny resolves global patterns of mushroom evolution.</title>
        <authorList>
            <person name="Varga T."/>
            <person name="Krizsan K."/>
            <person name="Foldi C."/>
            <person name="Dima B."/>
            <person name="Sanchez-Garcia M."/>
            <person name="Sanchez-Ramirez S."/>
            <person name="Szollosi G.J."/>
            <person name="Szarkandi J.G."/>
            <person name="Papp V."/>
            <person name="Albert L."/>
            <person name="Andreopoulos W."/>
            <person name="Angelini C."/>
            <person name="Antonin V."/>
            <person name="Barry K.W."/>
            <person name="Bougher N.L."/>
            <person name="Buchanan P."/>
            <person name="Buyck B."/>
            <person name="Bense V."/>
            <person name="Catcheside P."/>
            <person name="Chovatia M."/>
            <person name="Cooper J."/>
            <person name="Damon W."/>
            <person name="Desjardin D."/>
            <person name="Finy P."/>
            <person name="Geml J."/>
            <person name="Haridas S."/>
            <person name="Hughes K."/>
            <person name="Justo A."/>
            <person name="Karasinski D."/>
            <person name="Kautmanova I."/>
            <person name="Kiss B."/>
            <person name="Kocsube S."/>
            <person name="Kotiranta H."/>
            <person name="LaButti K.M."/>
            <person name="Lechner B.E."/>
            <person name="Liimatainen K."/>
            <person name="Lipzen A."/>
            <person name="Lukacs Z."/>
            <person name="Mihaltcheva S."/>
            <person name="Morgado L.N."/>
            <person name="Niskanen T."/>
            <person name="Noordeloos M.E."/>
            <person name="Ohm R.A."/>
            <person name="Ortiz-Santana B."/>
            <person name="Ovrebo C."/>
            <person name="Racz N."/>
            <person name="Riley R."/>
            <person name="Savchenko A."/>
            <person name="Shiryaev A."/>
            <person name="Soop K."/>
            <person name="Spirin V."/>
            <person name="Szebenyi C."/>
            <person name="Tomsovsky M."/>
            <person name="Tulloss R.E."/>
            <person name="Uehling J."/>
            <person name="Grigoriev I.V."/>
            <person name="Vagvolgyi C."/>
            <person name="Papp T."/>
            <person name="Martin F.M."/>
            <person name="Miettinen O."/>
            <person name="Hibbett D.S."/>
            <person name="Nagy L.G."/>
        </authorList>
    </citation>
    <scope>NUCLEOTIDE SEQUENCE [LARGE SCALE GENOMIC DNA]</scope>
    <source>
        <strain evidence="2 3">CBS 962.96</strain>
    </source>
</reference>
<protein>
    <recommendedName>
        <fullName evidence="1">RNase H type-1 domain-containing protein</fullName>
    </recommendedName>
</protein>
<dbReference type="InterPro" id="IPR012337">
    <property type="entry name" value="RNaseH-like_sf"/>
</dbReference>
<dbReference type="Gene3D" id="3.30.420.10">
    <property type="entry name" value="Ribonuclease H-like superfamily/Ribonuclease H"/>
    <property type="match status" value="1"/>
</dbReference>
<name>A0A4S8KKH8_DENBC</name>
<dbReference type="InterPro" id="IPR036397">
    <property type="entry name" value="RNaseH_sf"/>
</dbReference>
<dbReference type="Proteomes" id="UP000297245">
    <property type="component" value="Unassembled WGS sequence"/>
</dbReference>
<dbReference type="EMBL" id="ML181342">
    <property type="protein sequence ID" value="THU75953.1"/>
    <property type="molecule type" value="Genomic_DNA"/>
</dbReference>
<dbReference type="SUPFAM" id="SSF53098">
    <property type="entry name" value="Ribonuclease H-like"/>
    <property type="match status" value="1"/>
</dbReference>
<keyword evidence="3" id="KW-1185">Reference proteome</keyword>
<evidence type="ECO:0000313" key="3">
    <source>
        <dbReference type="Proteomes" id="UP000297245"/>
    </source>
</evidence>
<dbReference type="GO" id="GO:0003676">
    <property type="term" value="F:nucleic acid binding"/>
    <property type="evidence" value="ECO:0007669"/>
    <property type="project" value="InterPro"/>
</dbReference>
<feature type="non-terminal residue" evidence="2">
    <location>
        <position position="263"/>
    </location>
</feature>
<dbReference type="PROSITE" id="PS50879">
    <property type="entry name" value="RNASE_H_1"/>
    <property type="match status" value="1"/>
</dbReference>
<sequence>IRKNIFLQSWKTYTSSSKQRIPELKLLTDVASKYNLRIEGVAFSREILRQMPIWYHNQANPRTRYLNSSDASECLRCQHNILTVGEAEDMALILNGRQSQHKPRIDCRCGDCTQIKNHTQCDNPHKCILRARQLLDTLPPKWDPRSELPEDYIRKPAPEDFNDQWIPFNNQVTTEGNLSDIFRIFTDKDTAPTNTLPDLKPGNQPQQLNNKITAATDGSCVNNGEDNARAGAGIYIEPNHSLNRAIKIPLYIAQSNQTGELVA</sequence>
<dbReference type="AlphaFoldDB" id="A0A4S8KKH8"/>
<evidence type="ECO:0000313" key="2">
    <source>
        <dbReference type="EMBL" id="THU75953.1"/>
    </source>
</evidence>
<gene>
    <name evidence="2" type="ORF">K435DRAFT_595190</name>
</gene>
<proteinExistence type="predicted"/>